<dbReference type="InterPro" id="IPR003797">
    <property type="entry name" value="DegV"/>
</dbReference>
<dbReference type="PROSITE" id="PS51482">
    <property type="entry name" value="DEGV"/>
    <property type="match status" value="1"/>
</dbReference>
<accession>A0AAJ2U466</accession>
<organism evidence="1 2">
    <name type="scientific">Alkalihalophilus pseudofirmus</name>
    <name type="common">Bacillus pseudofirmus</name>
    <dbReference type="NCBI Taxonomy" id="79885"/>
    <lineage>
        <taxon>Bacteria</taxon>
        <taxon>Bacillati</taxon>
        <taxon>Bacillota</taxon>
        <taxon>Bacilli</taxon>
        <taxon>Bacillales</taxon>
        <taxon>Bacillaceae</taxon>
        <taxon>Alkalihalophilus</taxon>
    </lineage>
</organism>
<gene>
    <name evidence="1" type="ORF">RYX45_24060</name>
</gene>
<dbReference type="InterPro" id="IPR043168">
    <property type="entry name" value="DegV_C"/>
</dbReference>
<evidence type="ECO:0000313" key="1">
    <source>
        <dbReference type="EMBL" id="MDV2888239.1"/>
    </source>
</evidence>
<dbReference type="RefSeq" id="WP_323468217.1">
    <property type="nucleotide sequence ID" value="NZ_JAWJAY010001144.1"/>
</dbReference>
<protein>
    <submittedName>
        <fullName evidence="1">DegV family protein</fullName>
    </submittedName>
</protein>
<proteinExistence type="predicted"/>
<feature type="non-terminal residue" evidence="1">
    <location>
        <position position="1"/>
    </location>
</feature>
<dbReference type="EMBL" id="JAWJAY010001144">
    <property type="protein sequence ID" value="MDV2888239.1"/>
    <property type="molecule type" value="Genomic_DNA"/>
</dbReference>
<dbReference type="Pfam" id="PF02645">
    <property type="entry name" value="DegV"/>
    <property type="match status" value="1"/>
</dbReference>
<sequence length="72" mass="7951">LIELMKERGSDFEHQIVGISHADSEMTALEVKAMIEEEFQPKEVYITSIGSVIGSHTGAGTISIFFLNELPK</sequence>
<comment type="caution">
    <text evidence="1">The sequence shown here is derived from an EMBL/GenBank/DDBJ whole genome shotgun (WGS) entry which is preliminary data.</text>
</comment>
<dbReference type="Proteomes" id="UP001285636">
    <property type="component" value="Unassembled WGS sequence"/>
</dbReference>
<evidence type="ECO:0000313" key="2">
    <source>
        <dbReference type="Proteomes" id="UP001285636"/>
    </source>
</evidence>
<dbReference type="SUPFAM" id="SSF82549">
    <property type="entry name" value="DAK1/DegV-like"/>
    <property type="match status" value="1"/>
</dbReference>
<name>A0AAJ2U466_ALKPS</name>
<dbReference type="Gene3D" id="3.30.1180.10">
    <property type="match status" value="1"/>
</dbReference>
<dbReference type="AlphaFoldDB" id="A0AAJ2U466"/>
<reference evidence="1" key="1">
    <citation type="submission" date="2023-10" db="EMBL/GenBank/DDBJ databases">
        <title>Screening of Alkalihalophilus pseudofirmusBZ-TG-HK211 and Its Alleviation of Salt Stress on Rapeseed Growth.</title>
        <authorList>
            <person name="Zhao B."/>
            <person name="Guo T."/>
        </authorList>
    </citation>
    <scope>NUCLEOTIDE SEQUENCE</scope>
    <source>
        <strain evidence="1">BZ-TG-HK211</strain>
    </source>
</reference>